<dbReference type="EMBL" id="MFKT01000007">
    <property type="protein sequence ID" value="OGG53924.1"/>
    <property type="molecule type" value="Genomic_DNA"/>
</dbReference>
<dbReference type="Proteomes" id="UP000176863">
    <property type="component" value="Unassembled WGS sequence"/>
</dbReference>
<keyword evidence="2" id="KW-0732">Signal</keyword>
<accession>A0A1F6CXM5</accession>
<feature type="signal peptide" evidence="2">
    <location>
        <begin position="1"/>
        <end position="23"/>
    </location>
</feature>
<dbReference type="AlphaFoldDB" id="A0A1F6CXM5"/>
<evidence type="ECO:0000313" key="4">
    <source>
        <dbReference type="Proteomes" id="UP000176863"/>
    </source>
</evidence>
<reference evidence="3 4" key="1">
    <citation type="journal article" date="2016" name="Nat. Commun.">
        <title>Thousands of microbial genomes shed light on interconnected biogeochemical processes in an aquifer system.</title>
        <authorList>
            <person name="Anantharaman K."/>
            <person name="Brown C.T."/>
            <person name="Hug L.A."/>
            <person name="Sharon I."/>
            <person name="Castelle C.J."/>
            <person name="Probst A.J."/>
            <person name="Thomas B.C."/>
            <person name="Singh A."/>
            <person name="Wilkins M.J."/>
            <person name="Karaoz U."/>
            <person name="Brodie E.L."/>
            <person name="Williams K.H."/>
            <person name="Hubbard S.S."/>
            <person name="Banfield J.F."/>
        </authorList>
    </citation>
    <scope>NUCLEOTIDE SEQUENCE [LARGE SCALE GENOMIC DNA]</scope>
</reference>
<name>A0A1F6CXM5_9BACT</name>
<feature type="compositionally biased region" description="Low complexity" evidence="1">
    <location>
        <begin position="198"/>
        <end position="211"/>
    </location>
</feature>
<gene>
    <name evidence="3" type="ORF">A2851_03400</name>
</gene>
<evidence type="ECO:0000256" key="1">
    <source>
        <dbReference type="SAM" id="MobiDB-lite"/>
    </source>
</evidence>
<evidence type="ECO:0000313" key="3">
    <source>
        <dbReference type="EMBL" id="OGG53924.1"/>
    </source>
</evidence>
<feature type="region of interest" description="Disordered" evidence="1">
    <location>
        <begin position="183"/>
        <end position="215"/>
    </location>
</feature>
<protein>
    <submittedName>
        <fullName evidence="3">Uncharacterized protein</fullName>
    </submittedName>
</protein>
<dbReference type="STRING" id="1798480.A2851_03400"/>
<organism evidence="3 4">
    <name type="scientific">Candidatus Kaiserbacteria bacterium RIFCSPHIGHO2_01_FULL_53_29</name>
    <dbReference type="NCBI Taxonomy" id="1798480"/>
    <lineage>
        <taxon>Bacteria</taxon>
        <taxon>Candidatus Kaiseribacteriota</taxon>
    </lineage>
</organism>
<comment type="caution">
    <text evidence="3">The sequence shown here is derived from an EMBL/GenBank/DDBJ whole genome shotgun (WGS) entry which is preliminary data.</text>
</comment>
<sequence length="407" mass="41845">MNMIRKEILLSLLIVLISGTVHAETLPHGLQKSICKSGTTVKSAPPIWSLDPAVGKEAFTNLVGSTNFCTNEKVTLTGLGNVLSDEVTCICTTQAQMDKVGCERADQTQPTVTTVIDKSKTGCLSGSVTVSKCATNPEAAYEVACKQGRNMSRIAPTSVAAQPPAPTVGKTVTVGKELSVVAPPNPLSQKGGTSPDLAGNAGYQGGQQNTGFNAPPYGGYTHSGFGSGANGYSSGYGSPFANVTPAPSNYFAAPPPNPPPPSNVSSPPTIAIQPVLASQPLSILQPSTPVEQSSIAQQLLNALRGTASTLSATPIPPAGIPSEATLFVQPRIVVRGNSIVLSWSSVGMKTDAPCTVSNKTSVLAQKNEGSKIIPTDASTPRGPMTFTLSCAAHSGAMIRQTAFVTVN</sequence>
<evidence type="ECO:0000256" key="2">
    <source>
        <dbReference type="SAM" id="SignalP"/>
    </source>
</evidence>
<proteinExistence type="predicted"/>
<feature type="chain" id="PRO_5009523601" evidence="2">
    <location>
        <begin position="24"/>
        <end position="407"/>
    </location>
</feature>